<sequence length="374" mass="43151">MISFIKTLDGRAWRAFVAGYEPPMIILDGVSIPKSEVDWTNAEEQVSISNARALNAIFICVDLNVFELINSCSSAKEAWKILEVAYKDYNERLLEIANESLLFGERIPESKIVHKILRSLLRKFDMKVTAIEKAHNITKLKLDELFGSLLTFEMAISHRENKKGKGIAFKSIYEEETKVNQSDNEANMNESIALLTKQFSKVVKKLKNLNTTRSNTRNLTNYRKSEGENNTRRFNEISNMRDSDYGRKKEGGGRIFKCRECRRVGHYQAEYPTFLRRQKKNFRATLSDEDTDDSEEDNDMNAFTICITKTNSEDESESSEDNCDNELTFEDLKVLWKEDSKATAIQKENIQDLVEENERLMSIISSLKLKLREV</sequence>
<accession>A0A5D3CCM8</accession>
<reference evidence="1 2" key="1">
    <citation type="submission" date="2019-08" db="EMBL/GenBank/DDBJ databases">
        <title>Draft genome sequences of two oriental melons (Cucumis melo L. var makuwa).</title>
        <authorList>
            <person name="Kwon S.-Y."/>
        </authorList>
    </citation>
    <scope>NUCLEOTIDE SEQUENCE [LARGE SCALE GENOMIC DNA]</scope>
    <source>
        <strain evidence="2">cv. Chang Bougi</strain>
        <tissue evidence="1">Leaf</tissue>
    </source>
</reference>
<gene>
    <name evidence="1" type="ORF">E5676_scaffold458G00070</name>
</gene>
<organism evidence="1 2">
    <name type="scientific">Cucumis melo var. makuwa</name>
    <name type="common">Oriental melon</name>
    <dbReference type="NCBI Taxonomy" id="1194695"/>
    <lineage>
        <taxon>Eukaryota</taxon>
        <taxon>Viridiplantae</taxon>
        <taxon>Streptophyta</taxon>
        <taxon>Embryophyta</taxon>
        <taxon>Tracheophyta</taxon>
        <taxon>Spermatophyta</taxon>
        <taxon>Magnoliopsida</taxon>
        <taxon>eudicotyledons</taxon>
        <taxon>Gunneridae</taxon>
        <taxon>Pentapetalae</taxon>
        <taxon>rosids</taxon>
        <taxon>fabids</taxon>
        <taxon>Cucurbitales</taxon>
        <taxon>Cucurbitaceae</taxon>
        <taxon>Benincaseae</taxon>
        <taxon>Cucumis</taxon>
    </lineage>
</organism>
<comment type="caution">
    <text evidence="1">The sequence shown here is derived from an EMBL/GenBank/DDBJ whole genome shotgun (WGS) entry which is preliminary data.</text>
</comment>
<dbReference type="EMBL" id="SSTD01011520">
    <property type="protein sequence ID" value="TYK09581.1"/>
    <property type="molecule type" value="Genomic_DNA"/>
</dbReference>
<dbReference type="AlphaFoldDB" id="A0A5D3CCM8"/>
<dbReference type="Proteomes" id="UP000321947">
    <property type="component" value="Unassembled WGS sequence"/>
</dbReference>
<proteinExistence type="predicted"/>
<evidence type="ECO:0000313" key="2">
    <source>
        <dbReference type="Proteomes" id="UP000321947"/>
    </source>
</evidence>
<protein>
    <submittedName>
        <fullName evidence="1">Gag-proteinase polyprotein</fullName>
    </submittedName>
</protein>
<name>A0A5D3CCM8_CUCMM</name>
<evidence type="ECO:0000313" key="1">
    <source>
        <dbReference type="EMBL" id="TYK09581.1"/>
    </source>
</evidence>